<evidence type="ECO:0000259" key="1">
    <source>
        <dbReference type="Pfam" id="PF01370"/>
    </source>
</evidence>
<protein>
    <submittedName>
        <fullName evidence="2">Unannotated protein</fullName>
    </submittedName>
</protein>
<proteinExistence type="predicted"/>
<reference evidence="2" key="1">
    <citation type="submission" date="2020-05" db="EMBL/GenBank/DDBJ databases">
        <authorList>
            <person name="Chiriac C."/>
            <person name="Salcher M."/>
            <person name="Ghai R."/>
            <person name="Kavagutti S V."/>
        </authorList>
    </citation>
    <scope>NUCLEOTIDE SEQUENCE</scope>
</reference>
<dbReference type="AlphaFoldDB" id="A0A6J5ZGW9"/>
<accession>A0A6J5ZGW9</accession>
<dbReference type="EMBL" id="CAESAN010000030">
    <property type="protein sequence ID" value="CAB4340217.1"/>
    <property type="molecule type" value="Genomic_DNA"/>
</dbReference>
<dbReference type="Gene3D" id="3.40.50.720">
    <property type="entry name" value="NAD(P)-binding Rossmann-like Domain"/>
    <property type="match status" value="1"/>
</dbReference>
<name>A0A6J5ZGW9_9ZZZZ</name>
<gene>
    <name evidence="2" type="ORF">UFOPK3547_00509</name>
</gene>
<dbReference type="SUPFAM" id="SSF51735">
    <property type="entry name" value="NAD(P)-binding Rossmann-fold domains"/>
    <property type="match status" value="1"/>
</dbReference>
<feature type="domain" description="NAD-dependent epimerase/dehydratase" evidence="1">
    <location>
        <begin position="8"/>
        <end position="216"/>
    </location>
</feature>
<organism evidence="2">
    <name type="scientific">freshwater metagenome</name>
    <dbReference type="NCBI Taxonomy" id="449393"/>
    <lineage>
        <taxon>unclassified sequences</taxon>
        <taxon>metagenomes</taxon>
        <taxon>ecological metagenomes</taxon>
    </lineage>
</organism>
<dbReference type="InterPro" id="IPR036291">
    <property type="entry name" value="NAD(P)-bd_dom_sf"/>
</dbReference>
<evidence type="ECO:0000313" key="2">
    <source>
        <dbReference type="EMBL" id="CAB4340217.1"/>
    </source>
</evidence>
<dbReference type="InterPro" id="IPR001509">
    <property type="entry name" value="Epimerase_deHydtase"/>
</dbReference>
<dbReference type="Pfam" id="PF01370">
    <property type="entry name" value="Epimerase"/>
    <property type="match status" value="1"/>
</dbReference>
<sequence>MDLGGQTIAVTGAGGFIGQALCRRLVDEGANPLGIELRPEARTGVEAAGARFVSLDVRDAAAVEAELDGVQGLIHTAAIVGDWGSMEDFIDVNVRGTCAVLDAAEAAGVTRVVHLSSVASFGYEFPFDLPEDASPRATGAPYADTKATSDWVARRRGAAVVRPGDVYGPGSIPWTVRPVQAIESGAFALPGKGDALMTLVYVDDLVDCVLRALVTEAAAGQAVTAWDGTPVTTAEFFGRYAQMLGQEKVRTAPLPLLELFALGSELVARARGKQPTVSREAIRYVSRKAAYPNRRATELLGWEPKVDFDEGMRRTESWLRAEGLIA</sequence>
<dbReference type="PANTHER" id="PTHR43245">
    <property type="entry name" value="BIFUNCTIONAL POLYMYXIN RESISTANCE PROTEIN ARNA"/>
    <property type="match status" value="1"/>
</dbReference>
<dbReference type="InterPro" id="IPR050177">
    <property type="entry name" value="Lipid_A_modif_metabolic_enz"/>
</dbReference>